<feature type="transmembrane region" description="Helical" evidence="6">
    <location>
        <begin position="242"/>
        <end position="266"/>
    </location>
</feature>
<feature type="transmembrane region" description="Helical" evidence="6">
    <location>
        <begin position="722"/>
        <end position="748"/>
    </location>
</feature>
<feature type="transmembrane region" description="Helical" evidence="6">
    <location>
        <begin position="12"/>
        <end position="35"/>
    </location>
</feature>
<keyword evidence="4 6" id="KW-1133">Transmembrane helix</keyword>
<evidence type="ECO:0000313" key="8">
    <source>
        <dbReference type="EMBL" id="HAF06990.1"/>
    </source>
</evidence>
<dbReference type="InterPro" id="IPR050545">
    <property type="entry name" value="Mycobact_MmpL"/>
</dbReference>
<dbReference type="SUPFAM" id="SSF82866">
    <property type="entry name" value="Multidrug efflux transporter AcrB transmembrane domain"/>
    <property type="match status" value="2"/>
</dbReference>
<dbReference type="GO" id="GO:0022857">
    <property type="term" value="F:transmembrane transporter activity"/>
    <property type="evidence" value="ECO:0007669"/>
    <property type="project" value="InterPro"/>
</dbReference>
<feature type="transmembrane region" description="Helical" evidence="6">
    <location>
        <begin position="648"/>
        <end position="666"/>
    </location>
</feature>
<dbReference type="PROSITE" id="PS50156">
    <property type="entry name" value="SSD"/>
    <property type="match status" value="2"/>
</dbReference>
<keyword evidence="5 6" id="KW-0472">Membrane</keyword>
<evidence type="ECO:0000313" key="9">
    <source>
        <dbReference type="Proteomes" id="UP000262454"/>
    </source>
</evidence>
<sequence>MGDIVMKKFAEIVLKLRTAIVVTTVVVTLILGYFIKDLKINPDIFSYLPKNDPVVKLFDYIGEKYGGNYLAIVALETDDVFSKETIERVNQLTNEFKLVDGVSYVTSLTNILDIKKGEDGIEIGKLIDEYNLPQTDEELKKLKSYTLSKDIYRGRLVSPDSKVTLIICRLREDVNKIEVARQLKEIVKKMNLKAKVHYSGLPFQFLDLTEIILNDLKFLVPIVSLLIIISLFFSFRSLRGVLLPMVSVLISTIWTLGIMSILRVPLTVISDIIPVILVAVGTAYSIHVVSKFDEELSSGEDKIKRAQSALNEVGVPVILAGVTTIAGFISFVFGSYLTAISQFGIFSSLGILFALIISLTFTPSVLSLSSPKRKMITLSENFSKKNGVARFMDKIGEWVLTNEKAVIVCATIVVVLCFIGIPKIERRVDMLDYFRPKNPIRITEEMMQKKFGGSVPVQILVKGDIQDPSVLKQMKKIEDFLKTQDNVHNPQSVADLIEEMNDVMDEGRMIPDSRDKVSNLWFLLEGEDIMSQLVNPEKTEAVIQATLGSVDTKRGRKLIKSIDDYIKKINDPSVTFIQAGIPMIYRNLDDSIINSQIRSLIIALILVFISLVFLSHSITGGLIGLTPIVFTLMVIFGFMGFAKIPLDIATVLVGSISIGIGIDYSIHCVSRFRKEFEKSSSELEALDKTLETTGKAILINVLTVTMGFLVLVLAELVPLRRFGILVAITMVSSGIGAITLLPAIILFSKAGFIGDFSRFINGAKNV</sequence>
<evidence type="ECO:0000256" key="3">
    <source>
        <dbReference type="ARBA" id="ARBA00022692"/>
    </source>
</evidence>
<comment type="subcellular location">
    <subcellularLocation>
        <location evidence="1">Cell membrane</location>
        <topology evidence="1">Multi-pass membrane protein</topology>
    </subcellularLocation>
</comment>
<feature type="transmembrane region" description="Helical" evidence="6">
    <location>
        <begin position="272"/>
        <end position="292"/>
    </location>
</feature>
<dbReference type="InterPro" id="IPR000731">
    <property type="entry name" value="SSD"/>
</dbReference>
<dbReference type="Gene3D" id="1.20.1640.10">
    <property type="entry name" value="Multidrug efflux transporter AcrB transmembrane domain"/>
    <property type="match status" value="2"/>
</dbReference>
<feature type="transmembrane region" description="Helical" evidence="6">
    <location>
        <begin position="343"/>
        <end position="366"/>
    </location>
</feature>
<evidence type="ECO:0000256" key="2">
    <source>
        <dbReference type="ARBA" id="ARBA00022475"/>
    </source>
</evidence>
<evidence type="ECO:0000259" key="7">
    <source>
        <dbReference type="PROSITE" id="PS50156"/>
    </source>
</evidence>
<dbReference type="Proteomes" id="UP000262454">
    <property type="component" value="Unassembled WGS sequence"/>
</dbReference>
<proteinExistence type="predicted"/>
<evidence type="ECO:0000256" key="4">
    <source>
        <dbReference type="ARBA" id="ARBA00022989"/>
    </source>
</evidence>
<accession>A0A348MIW4</accession>
<feature type="transmembrane region" description="Helical" evidence="6">
    <location>
        <begin position="313"/>
        <end position="337"/>
    </location>
</feature>
<feature type="domain" description="SSD" evidence="7">
    <location>
        <begin position="621"/>
        <end position="747"/>
    </location>
</feature>
<reference evidence="8 9" key="1">
    <citation type="journal article" date="2018" name="Nat. Biotechnol.">
        <title>A standardized bacterial taxonomy based on genome phylogeny substantially revises the tree of life.</title>
        <authorList>
            <person name="Parks D.H."/>
            <person name="Chuvochina M."/>
            <person name="Waite D.W."/>
            <person name="Rinke C."/>
            <person name="Skarshewski A."/>
            <person name="Chaumeil P.A."/>
            <person name="Hugenholtz P."/>
        </authorList>
    </citation>
    <scope>NUCLEOTIDE SEQUENCE [LARGE SCALE GENOMIC DNA]</scope>
    <source>
        <strain evidence="8">UBA7921</strain>
    </source>
</reference>
<dbReference type="PRINTS" id="PR00702">
    <property type="entry name" value="ACRIFLAVINRP"/>
</dbReference>
<feature type="transmembrane region" description="Helical" evidence="6">
    <location>
        <begin position="697"/>
        <end position="716"/>
    </location>
</feature>
<dbReference type="AlphaFoldDB" id="A0A348MIW4"/>
<protein>
    <recommendedName>
        <fullName evidence="7">SSD domain-containing protein</fullName>
    </recommendedName>
</protein>
<dbReference type="GO" id="GO:0005886">
    <property type="term" value="C:plasma membrane"/>
    <property type="evidence" value="ECO:0007669"/>
    <property type="project" value="UniProtKB-SubCell"/>
</dbReference>
<evidence type="ECO:0000256" key="1">
    <source>
        <dbReference type="ARBA" id="ARBA00004651"/>
    </source>
</evidence>
<keyword evidence="2" id="KW-1003">Cell membrane</keyword>
<feature type="domain" description="SSD" evidence="7">
    <location>
        <begin position="245"/>
        <end position="368"/>
    </location>
</feature>
<name>A0A348MIW4_UNCW3</name>
<dbReference type="InterPro" id="IPR001036">
    <property type="entry name" value="Acrflvin-R"/>
</dbReference>
<dbReference type="EMBL" id="DMCX01000013">
    <property type="protein sequence ID" value="HAF06990.1"/>
    <property type="molecule type" value="Genomic_DNA"/>
</dbReference>
<organism evidence="8 9">
    <name type="scientific">candidate division WOR-3 bacterium</name>
    <dbReference type="NCBI Taxonomy" id="2052148"/>
    <lineage>
        <taxon>Bacteria</taxon>
        <taxon>Bacteria division WOR-3</taxon>
    </lineage>
</organism>
<dbReference type="PANTHER" id="PTHR33406:SF13">
    <property type="entry name" value="MEMBRANE PROTEIN YDFJ"/>
    <property type="match status" value="1"/>
</dbReference>
<keyword evidence="3 6" id="KW-0812">Transmembrane</keyword>
<feature type="transmembrane region" description="Helical" evidence="6">
    <location>
        <begin position="622"/>
        <end position="642"/>
    </location>
</feature>
<evidence type="ECO:0000256" key="5">
    <source>
        <dbReference type="ARBA" id="ARBA00023136"/>
    </source>
</evidence>
<dbReference type="PANTHER" id="PTHR33406">
    <property type="entry name" value="MEMBRANE PROTEIN MJ1562-RELATED"/>
    <property type="match status" value="1"/>
</dbReference>
<feature type="transmembrane region" description="Helical" evidence="6">
    <location>
        <begin position="218"/>
        <end position="235"/>
    </location>
</feature>
<gene>
    <name evidence="8" type="ORF">DCG82_01090</name>
</gene>
<feature type="transmembrane region" description="Helical" evidence="6">
    <location>
        <begin position="405"/>
        <end position="421"/>
    </location>
</feature>
<comment type="caution">
    <text evidence="8">The sequence shown here is derived from an EMBL/GenBank/DDBJ whole genome shotgun (WGS) entry which is preliminary data.</text>
</comment>
<evidence type="ECO:0000256" key="6">
    <source>
        <dbReference type="SAM" id="Phobius"/>
    </source>
</evidence>
<dbReference type="Pfam" id="PF03176">
    <property type="entry name" value="MMPL"/>
    <property type="match status" value="2"/>
</dbReference>
<feature type="transmembrane region" description="Helical" evidence="6">
    <location>
        <begin position="597"/>
        <end position="615"/>
    </location>
</feature>
<dbReference type="InterPro" id="IPR004869">
    <property type="entry name" value="MMPL_dom"/>
</dbReference>